<dbReference type="AlphaFoldDB" id="A0A8J2R8L0"/>
<protein>
    <submittedName>
        <fullName evidence="1">(African queen) hypothetical protein</fullName>
    </submittedName>
</protein>
<comment type="caution">
    <text evidence="1">The sequence shown here is derived from an EMBL/GenBank/DDBJ whole genome shotgun (WGS) entry which is preliminary data.</text>
</comment>
<keyword evidence="2" id="KW-1185">Reference proteome</keyword>
<reference evidence="1" key="1">
    <citation type="submission" date="2021-09" db="EMBL/GenBank/DDBJ databases">
        <authorList>
            <person name="Martin H S."/>
        </authorList>
    </citation>
    <scope>NUCLEOTIDE SEQUENCE</scope>
</reference>
<dbReference type="EMBL" id="CAKASE010000083">
    <property type="protein sequence ID" value="CAG9585476.1"/>
    <property type="molecule type" value="Genomic_DNA"/>
</dbReference>
<proteinExistence type="predicted"/>
<dbReference type="InterPro" id="IPR036322">
    <property type="entry name" value="WD40_repeat_dom_sf"/>
</dbReference>
<name>A0A8J2R8L0_9NEOP</name>
<evidence type="ECO:0000313" key="1">
    <source>
        <dbReference type="EMBL" id="CAG9585476.1"/>
    </source>
</evidence>
<dbReference type="Gene3D" id="2.130.10.10">
    <property type="entry name" value="YVTN repeat-like/Quinoprotein amine dehydrogenase"/>
    <property type="match status" value="1"/>
</dbReference>
<gene>
    <name evidence="1" type="ORF">DCHRY22_LOCUS15879</name>
</gene>
<dbReference type="InterPro" id="IPR015943">
    <property type="entry name" value="WD40/YVTN_repeat-like_dom_sf"/>
</dbReference>
<dbReference type="OrthoDB" id="6262491at2759"/>
<accession>A0A8J2R8L0</accession>
<dbReference type="SUPFAM" id="SSF50978">
    <property type="entry name" value="WD40 repeat-like"/>
    <property type="match status" value="1"/>
</dbReference>
<sequence length="241" mass="26945">MTLLVKTERKIDSEPCLATWSDKLIVGTDNGFIHTYDEHLTPSASWMAHGVQLFALASSEGKVYSASNDGGVRVWTSAGEKITELPPPDGDIGSLCVFGKFLYAGDELGNVYVFEDTTLKAKYNVLEEVKDLQISPPFMFTARDLYVTVTEIKPDVSKDRFVTQHVMEGRAPLRISESKLVVTGRGGNNIQLHELSLEKKFNKLHEVKVSDMILTSLAVVGKDCMDRRMGWLYTQVENRPR</sequence>
<evidence type="ECO:0000313" key="2">
    <source>
        <dbReference type="Proteomes" id="UP000789524"/>
    </source>
</evidence>
<organism evidence="1 2">
    <name type="scientific">Danaus chrysippus</name>
    <name type="common">African queen</name>
    <dbReference type="NCBI Taxonomy" id="151541"/>
    <lineage>
        <taxon>Eukaryota</taxon>
        <taxon>Metazoa</taxon>
        <taxon>Ecdysozoa</taxon>
        <taxon>Arthropoda</taxon>
        <taxon>Hexapoda</taxon>
        <taxon>Insecta</taxon>
        <taxon>Pterygota</taxon>
        <taxon>Neoptera</taxon>
        <taxon>Endopterygota</taxon>
        <taxon>Lepidoptera</taxon>
        <taxon>Glossata</taxon>
        <taxon>Ditrysia</taxon>
        <taxon>Papilionoidea</taxon>
        <taxon>Nymphalidae</taxon>
        <taxon>Danainae</taxon>
        <taxon>Danaini</taxon>
        <taxon>Danaina</taxon>
        <taxon>Danaus</taxon>
        <taxon>Anosia</taxon>
    </lineage>
</organism>
<dbReference type="Proteomes" id="UP000789524">
    <property type="component" value="Unassembled WGS sequence"/>
</dbReference>